<organism evidence="1 2">
    <name type="scientific">Flavobacterium fluvii</name>
    <dbReference type="NCBI Taxonomy" id="468056"/>
    <lineage>
        <taxon>Bacteria</taxon>
        <taxon>Pseudomonadati</taxon>
        <taxon>Bacteroidota</taxon>
        <taxon>Flavobacteriia</taxon>
        <taxon>Flavobacteriales</taxon>
        <taxon>Flavobacteriaceae</taxon>
        <taxon>Flavobacterium</taxon>
    </lineage>
</organism>
<evidence type="ECO:0000313" key="2">
    <source>
        <dbReference type="Proteomes" id="UP000184516"/>
    </source>
</evidence>
<dbReference type="AlphaFoldDB" id="A0A1M5NFP0"/>
<proteinExistence type="predicted"/>
<dbReference type="Proteomes" id="UP000184516">
    <property type="component" value="Unassembled WGS sequence"/>
</dbReference>
<sequence>MKKITIWSVASIVALLVLVQCKPNNEKPEVATAVENLDADSNFHEITVKEVLNAKAYTYLLVTEGEKEYWIAVPLTEVEIGKTYTYEGGMEMKKFESKDLKRTFDSVFFVEGLTDPNPPAAVTETVIDPKKIAPVTELAKGITLAKGGISLFDLFSTRDKLAGKTVILTGKVVKFMPDIMSKNWIHLQDGTSFNGFNDITITSLAKLKVDEIVSLKGKVVLNKDLGSGYKYDVLIEDAVVVK</sequence>
<gene>
    <name evidence="1" type="ORF">SAMN05443549_1088</name>
</gene>
<keyword evidence="2" id="KW-1185">Reference proteome</keyword>
<reference evidence="2" key="1">
    <citation type="submission" date="2016-11" db="EMBL/GenBank/DDBJ databases">
        <authorList>
            <person name="Varghese N."/>
            <person name="Submissions S."/>
        </authorList>
    </citation>
    <scope>NUCLEOTIDE SEQUENCE [LARGE SCALE GENOMIC DNA]</scope>
    <source>
        <strain evidence="2">DSM 19978</strain>
    </source>
</reference>
<dbReference type="RefSeq" id="WP_141226176.1">
    <property type="nucleotide sequence ID" value="NZ_FQWB01000008.1"/>
</dbReference>
<evidence type="ECO:0008006" key="3">
    <source>
        <dbReference type="Google" id="ProtNLM"/>
    </source>
</evidence>
<name>A0A1M5NFP0_9FLAO</name>
<evidence type="ECO:0000313" key="1">
    <source>
        <dbReference type="EMBL" id="SHG88019.1"/>
    </source>
</evidence>
<dbReference type="OrthoDB" id="1118190at2"/>
<accession>A0A1M5NFP0</accession>
<protein>
    <recommendedName>
        <fullName evidence="3">Nucleotide-binding protein</fullName>
    </recommendedName>
</protein>
<dbReference type="EMBL" id="FQWB01000008">
    <property type="protein sequence ID" value="SHG88019.1"/>
    <property type="molecule type" value="Genomic_DNA"/>
</dbReference>